<evidence type="ECO:0000313" key="3">
    <source>
        <dbReference type="EMBL" id="PNX87006.1"/>
    </source>
</evidence>
<dbReference type="AlphaFoldDB" id="A0A2K3M2F0"/>
<dbReference type="GO" id="GO:0003924">
    <property type="term" value="F:GTPase activity"/>
    <property type="evidence" value="ECO:0007669"/>
    <property type="project" value="TreeGrafter"/>
</dbReference>
<feature type="non-terminal residue" evidence="2">
    <location>
        <position position="67"/>
    </location>
</feature>
<dbReference type="PANTHER" id="PTHR11566:SF223">
    <property type="entry name" value="PROTEIN 1C, PUTATIVE, EXPRESSED-RELATED"/>
    <property type="match status" value="1"/>
</dbReference>
<dbReference type="EMBL" id="ASHM01047639">
    <property type="protein sequence ID" value="PNX84962.1"/>
    <property type="molecule type" value="Genomic_DNA"/>
</dbReference>
<dbReference type="InterPro" id="IPR022812">
    <property type="entry name" value="Dynamin"/>
</dbReference>
<proteinExistence type="predicted"/>
<dbReference type="GO" id="GO:0016020">
    <property type="term" value="C:membrane"/>
    <property type="evidence" value="ECO:0007669"/>
    <property type="project" value="TreeGrafter"/>
</dbReference>
<reference evidence="2 4" key="2">
    <citation type="journal article" date="2017" name="Front. Plant Sci.">
        <title>Gene Classification and Mining of Molecular Markers Useful in Red Clover (Trifolium pratense) Breeding.</title>
        <authorList>
            <person name="Istvanek J."/>
            <person name="Dluhosova J."/>
            <person name="Dluhos P."/>
            <person name="Patkova L."/>
            <person name="Nedelnik J."/>
            <person name="Repkova J."/>
        </authorList>
    </citation>
    <scope>NUCLEOTIDE SEQUENCE [LARGE SCALE GENOMIC DNA]</scope>
    <source>
        <strain evidence="4">cv. Tatra</strain>
        <tissue evidence="2">Young leaves</tissue>
    </source>
</reference>
<dbReference type="InterPro" id="IPR045063">
    <property type="entry name" value="Dynamin_N"/>
</dbReference>
<sequence length="67" mass="7066">MATMDLLISLINRIQRACTLLGDHGANQTSHSLWESLPSVAVVGGQSSGKSSVLESIVGRDFLPRGS</sequence>
<dbReference type="EMBL" id="ASHM01052709">
    <property type="protein sequence ID" value="PNX87006.1"/>
    <property type="molecule type" value="Genomic_DNA"/>
</dbReference>
<accession>A0A2K3M2F0</accession>
<dbReference type="GO" id="GO:0005525">
    <property type="term" value="F:GTP binding"/>
    <property type="evidence" value="ECO:0007669"/>
    <property type="project" value="InterPro"/>
</dbReference>
<dbReference type="GO" id="GO:0005874">
    <property type="term" value="C:microtubule"/>
    <property type="evidence" value="ECO:0007669"/>
    <property type="project" value="TreeGrafter"/>
</dbReference>
<protein>
    <submittedName>
        <fullName evidence="2">Dynamin-related protein 1e-like</fullName>
    </submittedName>
</protein>
<dbReference type="GO" id="GO:0005737">
    <property type="term" value="C:cytoplasm"/>
    <property type="evidence" value="ECO:0007669"/>
    <property type="project" value="UniProtKB-ARBA"/>
</dbReference>
<dbReference type="Proteomes" id="UP000236291">
    <property type="component" value="Unassembled WGS sequence"/>
</dbReference>
<dbReference type="InterPro" id="IPR027417">
    <property type="entry name" value="P-loop_NTPase"/>
</dbReference>
<dbReference type="Gene3D" id="3.40.50.300">
    <property type="entry name" value="P-loop containing nucleotide triphosphate hydrolases"/>
    <property type="match status" value="1"/>
</dbReference>
<dbReference type="STRING" id="57577.A0A2K3M2F0"/>
<dbReference type="Pfam" id="PF00350">
    <property type="entry name" value="Dynamin_N"/>
    <property type="match status" value="1"/>
</dbReference>
<dbReference type="InterPro" id="IPR030381">
    <property type="entry name" value="G_DYNAMIN_dom"/>
</dbReference>
<dbReference type="PRINTS" id="PR00195">
    <property type="entry name" value="DYNAMIN"/>
</dbReference>
<evidence type="ECO:0000313" key="2">
    <source>
        <dbReference type="EMBL" id="PNX84962.1"/>
    </source>
</evidence>
<evidence type="ECO:0000313" key="4">
    <source>
        <dbReference type="Proteomes" id="UP000236291"/>
    </source>
</evidence>
<dbReference type="PROSITE" id="PS51718">
    <property type="entry name" value="G_DYNAMIN_2"/>
    <property type="match status" value="1"/>
</dbReference>
<feature type="domain" description="Dynamin-type G" evidence="1">
    <location>
        <begin position="34"/>
        <end position="67"/>
    </location>
</feature>
<dbReference type="SUPFAM" id="SSF52540">
    <property type="entry name" value="P-loop containing nucleoside triphosphate hydrolases"/>
    <property type="match status" value="1"/>
</dbReference>
<organism evidence="2 4">
    <name type="scientific">Trifolium pratense</name>
    <name type="common">Red clover</name>
    <dbReference type="NCBI Taxonomy" id="57577"/>
    <lineage>
        <taxon>Eukaryota</taxon>
        <taxon>Viridiplantae</taxon>
        <taxon>Streptophyta</taxon>
        <taxon>Embryophyta</taxon>
        <taxon>Tracheophyta</taxon>
        <taxon>Spermatophyta</taxon>
        <taxon>Magnoliopsida</taxon>
        <taxon>eudicotyledons</taxon>
        <taxon>Gunneridae</taxon>
        <taxon>Pentapetalae</taxon>
        <taxon>rosids</taxon>
        <taxon>fabids</taxon>
        <taxon>Fabales</taxon>
        <taxon>Fabaceae</taxon>
        <taxon>Papilionoideae</taxon>
        <taxon>50 kb inversion clade</taxon>
        <taxon>NPAAA clade</taxon>
        <taxon>Hologalegina</taxon>
        <taxon>IRL clade</taxon>
        <taxon>Trifolieae</taxon>
        <taxon>Trifolium</taxon>
    </lineage>
</organism>
<evidence type="ECO:0000259" key="1">
    <source>
        <dbReference type="PROSITE" id="PS51718"/>
    </source>
</evidence>
<gene>
    <name evidence="2" type="ORF">L195_g041027</name>
    <name evidence="3" type="ORF">L195_g043089</name>
</gene>
<comment type="caution">
    <text evidence="2">The sequence shown here is derived from an EMBL/GenBank/DDBJ whole genome shotgun (WGS) entry which is preliminary data.</text>
</comment>
<dbReference type="GO" id="GO:0008017">
    <property type="term" value="F:microtubule binding"/>
    <property type="evidence" value="ECO:0007669"/>
    <property type="project" value="TreeGrafter"/>
</dbReference>
<name>A0A2K3M2F0_TRIPR</name>
<reference evidence="2 4" key="1">
    <citation type="journal article" date="2014" name="Am. J. Bot.">
        <title>Genome assembly and annotation for red clover (Trifolium pratense; Fabaceae).</title>
        <authorList>
            <person name="Istvanek J."/>
            <person name="Jaros M."/>
            <person name="Krenek A."/>
            <person name="Repkova J."/>
        </authorList>
    </citation>
    <scope>NUCLEOTIDE SEQUENCE [LARGE SCALE GENOMIC DNA]</scope>
    <source>
        <strain evidence="4">cv. Tatra</strain>
        <tissue evidence="2">Young leaves</tissue>
    </source>
</reference>
<dbReference type="PANTHER" id="PTHR11566">
    <property type="entry name" value="DYNAMIN"/>
    <property type="match status" value="1"/>
</dbReference>